<dbReference type="AlphaFoldDB" id="A0A644F102"/>
<sequence>MRLNELLEQYGLQNLENLSPGSFTDLLDTYCRELNGSAGNAIDVLEEQEELPKAIVVCIRKATSLLLDSSHNLAVCPSFCKFCSLLFTLLSELSNKKLLSQYSMLLLQSLAKIAHSLSSSSSFSSLFSASPSSRRSLYTKDTYLASLSTSSTLLISLISSGTELATITLLSNSNRSDGRVANYIQLLEFIATHGPLLYFIGCADLDDVQTEHVQVQMLAMVEKIIPSSILHILTHRASCLKVNTSDAPASSELKRLLAGIKQYMFSMYALSIYAQGHEAKQDAEGSESYSEDSDQRLDINNQDSTTSYWLSDIDANFSLDEMSFLRLYASTGLSSLNKALVLFITSTLRKTSMDSMKEWLGELYSFIPPSGRQITALAILLIERLFSRGLKSYAPLSGFLLDLSEVYFMMTDMGVSVRIIDIFVEIQASGPIGREYVSTVLYRNLLRNRLSATSLRRRQAIYLLQELFPVSEEAELISLDIDSLISALGDSDTTVREAAMACSIAILSKYYDCMPFAGRSKLLSNLLESTFDISSTIRSLAINGLVELHKVPSLRADISSFAYNNREKLSLLLLDSTQSGESNIKASVQHAYIRFICSIAHDAALLSTSETSSGTSQYKVLTTSMRLFYCTIYSQLFSGNLAILNNIFPTPIQTLLDAREESSTSKEGADSSGGEVFLSFLRNIIVSMGYLSGPLVEAVVKYLSDDIDSMKQPETRLLGHAAVLKLLLSLACYLYEIITVSMENEEVIRYVTYERDHEYDTGQIETKSIESTMEFCNPLSMLLRLIPEVYSHVSLEQTNVSKSELRARRRSMAPLVGDLTREWCSGCSVKLLAFLKEICYTGTDSKASMHAMVLAFHLEKVVMQLDSELRDNEHTEGPPFKESYSTEFSNAAVSFARSIGQSYLIEPATWYLECLCHTHDCAFINAECVDVIDLSILIAERTDYEVDESLLGLSGATNYKRIIMRYYSKDYSKSFIGANNALDVVKETIVEMAQLLVSVYSWKTNKTENDNHKYMERLILACCCKAWSLLCYLYTHWLLSDDDVLPRELEDMWTAGISLVLFFCTYLFKTVYRSSLGDSDIIISDRSYSMLSLLAGIGIDAMIISLLINLSISYSPLATQIIIQFHNYFMKNDVRSSSFTLRAICINNEGVLGKVFSTEELETGPGALMSLLLQKCTSIMLERAKAHGAERQRCILCIVDRLITSKSLEDLSLRDAIFTSMEPDSKKVYYDLLLLAKCLDH</sequence>
<dbReference type="InterPro" id="IPR016024">
    <property type="entry name" value="ARM-type_fold"/>
</dbReference>
<gene>
    <name evidence="2" type="ORF">GL50803_00137734</name>
</gene>
<feature type="transmembrane region" description="Helical" evidence="1">
    <location>
        <begin position="1052"/>
        <end position="1072"/>
    </location>
</feature>
<name>A0A644F102_GIAIC</name>
<accession>A0A644F102</accession>
<dbReference type="InParanoid" id="A0A644F102"/>
<keyword evidence="3" id="KW-1185">Reference proteome</keyword>
<keyword evidence="1" id="KW-0812">Transmembrane</keyword>
<evidence type="ECO:0000256" key="1">
    <source>
        <dbReference type="SAM" id="Phobius"/>
    </source>
</evidence>
<feature type="transmembrane region" description="Helical" evidence="1">
    <location>
        <begin position="1093"/>
        <end position="1114"/>
    </location>
</feature>
<protein>
    <submittedName>
        <fullName evidence="2">Uncharacterized protein</fullName>
    </submittedName>
</protein>
<dbReference type="Proteomes" id="UP000001548">
    <property type="component" value="Unassembled WGS sequence"/>
</dbReference>
<evidence type="ECO:0000313" key="2">
    <source>
        <dbReference type="EMBL" id="KAE8302297.1"/>
    </source>
</evidence>
<dbReference type="SUPFAM" id="SSF48371">
    <property type="entry name" value="ARM repeat"/>
    <property type="match status" value="1"/>
</dbReference>
<dbReference type="EMBL" id="AACB03000004">
    <property type="protein sequence ID" value="KAE8302297.1"/>
    <property type="molecule type" value="Genomic_DNA"/>
</dbReference>
<evidence type="ECO:0000313" key="3">
    <source>
        <dbReference type="Proteomes" id="UP000001548"/>
    </source>
</evidence>
<keyword evidence="1" id="KW-1133">Transmembrane helix</keyword>
<reference evidence="2 3" key="1">
    <citation type="journal article" date="2007" name="Science">
        <title>Genomic minimalism in the early diverging intestinal parasite Giardia lamblia.</title>
        <authorList>
            <person name="Morrison H.G."/>
            <person name="McArthur A.G."/>
            <person name="Gillin F.D."/>
            <person name="Aley S.B."/>
            <person name="Adam R.D."/>
            <person name="Olsen G.J."/>
            <person name="Best A.A."/>
            <person name="Cande W.Z."/>
            <person name="Chen F."/>
            <person name="Cipriano M.J."/>
            <person name="Davids B.J."/>
            <person name="Dawson S.C."/>
            <person name="Elmendorf H.G."/>
            <person name="Hehl A.B."/>
            <person name="Holder M.E."/>
            <person name="Huse S.M."/>
            <person name="Kim U.U."/>
            <person name="Lasek-Nesselquist E."/>
            <person name="Manning G."/>
            <person name="Nigam A."/>
            <person name="Nixon J.E."/>
            <person name="Palm D."/>
            <person name="Passamaneck N.E."/>
            <person name="Prabhu A."/>
            <person name="Reich C.I."/>
            <person name="Reiner D.S."/>
            <person name="Samuelson J."/>
            <person name="Svard S.G."/>
            <person name="Sogin M.L."/>
        </authorList>
    </citation>
    <scope>NUCLEOTIDE SEQUENCE [LARGE SCALE GENOMIC DNA]</scope>
    <source>
        <strain evidence="2 3">WB C6</strain>
    </source>
</reference>
<comment type="caution">
    <text evidence="2">The sequence shown here is derived from an EMBL/GenBank/DDBJ whole genome shotgun (WGS) entry which is preliminary data.</text>
</comment>
<organism evidence="2 3">
    <name type="scientific">Giardia intestinalis (strain ATCC 50803 / WB clone C6)</name>
    <name type="common">Giardia lamblia</name>
    <dbReference type="NCBI Taxonomy" id="184922"/>
    <lineage>
        <taxon>Eukaryota</taxon>
        <taxon>Metamonada</taxon>
        <taxon>Diplomonadida</taxon>
        <taxon>Hexamitidae</taxon>
        <taxon>Giardiinae</taxon>
        <taxon>Giardia</taxon>
    </lineage>
</organism>
<proteinExistence type="predicted"/>
<keyword evidence="1" id="KW-0472">Membrane</keyword>